<proteinExistence type="predicted"/>
<name>A0A2S8GUM7_9BACT</name>
<evidence type="ECO:0000256" key="1">
    <source>
        <dbReference type="SAM" id="SignalP"/>
    </source>
</evidence>
<organism evidence="2 3">
    <name type="scientific">Blastopirellula marina</name>
    <dbReference type="NCBI Taxonomy" id="124"/>
    <lineage>
        <taxon>Bacteria</taxon>
        <taxon>Pseudomonadati</taxon>
        <taxon>Planctomycetota</taxon>
        <taxon>Planctomycetia</taxon>
        <taxon>Pirellulales</taxon>
        <taxon>Pirellulaceae</taxon>
        <taxon>Blastopirellula</taxon>
    </lineage>
</organism>
<dbReference type="OrthoDB" id="249177at2"/>
<dbReference type="RefSeq" id="WP_105333347.1">
    <property type="nucleotide sequence ID" value="NZ_PUHZ01000001.1"/>
</dbReference>
<dbReference type="PANTHER" id="PTHR35757">
    <property type="entry name" value="THERMOSOME SUBUNIT GAMMA"/>
    <property type="match status" value="1"/>
</dbReference>
<sequence>MSTRTFLSALRPLIDRRFWMLIVSLLLASGSSAIAAENEKGDAPEFLRVKNNADGKPTALQTAIAHYQSKKDGAKLQVDLIGAVHIGEGSYYEELNKRFKDYDAVMYELVAPEGTRVPAGGAGHSSPVSGLQNGIKDMLALEFQLEKVDYSPENFIHADMSPDEFAKDMEERGDSILGMFARAMGQGLVQQSQGGSTDAALMMALFSSNREKKLRRVFASQIADMDNQMKAIEGENGSTIISQRNAKAFEVMDREIKNGKQKIAVFYGAGHLDDMHKRLLKDFGMELKKVEYLDAWELE</sequence>
<feature type="chain" id="PRO_5015777822" description="TraB/GumN family protein" evidence="1">
    <location>
        <begin position="36"/>
        <end position="299"/>
    </location>
</feature>
<comment type="caution">
    <text evidence="2">The sequence shown here is derived from an EMBL/GenBank/DDBJ whole genome shotgun (WGS) entry which is preliminary data.</text>
</comment>
<gene>
    <name evidence="2" type="ORF">C5Y93_00090</name>
</gene>
<evidence type="ECO:0008006" key="4">
    <source>
        <dbReference type="Google" id="ProtNLM"/>
    </source>
</evidence>
<evidence type="ECO:0000313" key="2">
    <source>
        <dbReference type="EMBL" id="PQO48116.1"/>
    </source>
</evidence>
<keyword evidence="1" id="KW-0732">Signal</keyword>
<reference evidence="2 3" key="1">
    <citation type="submission" date="2018-02" db="EMBL/GenBank/DDBJ databases">
        <title>Comparative genomes isolates from brazilian mangrove.</title>
        <authorList>
            <person name="Araujo J.E."/>
            <person name="Taketani R.G."/>
            <person name="Silva M.C.P."/>
            <person name="Loureco M.V."/>
            <person name="Andreote F.D."/>
        </authorList>
    </citation>
    <scope>NUCLEOTIDE SEQUENCE [LARGE SCALE GENOMIC DNA]</scope>
    <source>
        <strain evidence="2 3">Nap-Phe MGV</strain>
    </source>
</reference>
<feature type="signal peptide" evidence="1">
    <location>
        <begin position="1"/>
        <end position="35"/>
    </location>
</feature>
<accession>A0A2S8GUM7</accession>
<dbReference type="PANTHER" id="PTHR35757:SF1">
    <property type="entry name" value="THERMOSOME SUBUNIT GAMMA"/>
    <property type="match status" value="1"/>
</dbReference>
<dbReference type="EMBL" id="PUHZ01000001">
    <property type="protein sequence ID" value="PQO48116.1"/>
    <property type="molecule type" value="Genomic_DNA"/>
</dbReference>
<dbReference type="Proteomes" id="UP000237819">
    <property type="component" value="Unassembled WGS sequence"/>
</dbReference>
<protein>
    <recommendedName>
        <fullName evidence="4">TraB/GumN family protein</fullName>
    </recommendedName>
</protein>
<evidence type="ECO:0000313" key="3">
    <source>
        <dbReference type="Proteomes" id="UP000237819"/>
    </source>
</evidence>
<dbReference type="AlphaFoldDB" id="A0A2S8GUM7"/>